<protein>
    <submittedName>
        <fullName evidence="1">Uncharacterized protein</fullName>
    </submittedName>
</protein>
<dbReference type="Proteomes" id="UP001500016">
    <property type="component" value="Unassembled WGS sequence"/>
</dbReference>
<evidence type="ECO:0000313" key="2">
    <source>
        <dbReference type="Proteomes" id="UP001500016"/>
    </source>
</evidence>
<keyword evidence="2" id="KW-1185">Reference proteome</keyword>
<gene>
    <name evidence="1" type="ORF">GCM10009801_21420</name>
</gene>
<dbReference type="EMBL" id="BAAAPE010000006">
    <property type="protein sequence ID" value="GAA2070571.1"/>
    <property type="molecule type" value="Genomic_DNA"/>
</dbReference>
<accession>A0ABN2VSG1</accession>
<comment type="caution">
    <text evidence="1">The sequence shown here is derived from an EMBL/GenBank/DDBJ whole genome shotgun (WGS) entry which is preliminary data.</text>
</comment>
<evidence type="ECO:0000313" key="1">
    <source>
        <dbReference type="EMBL" id="GAA2070571.1"/>
    </source>
</evidence>
<organism evidence="1 2">
    <name type="scientific">Streptomyces albiaxialis</name>
    <dbReference type="NCBI Taxonomy" id="329523"/>
    <lineage>
        <taxon>Bacteria</taxon>
        <taxon>Bacillati</taxon>
        <taxon>Actinomycetota</taxon>
        <taxon>Actinomycetes</taxon>
        <taxon>Kitasatosporales</taxon>
        <taxon>Streptomycetaceae</taxon>
        <taxon>Streptomyces</taxon>
    </lineage>
</organism>
<reference evidence="1 2" key="1">
    <citation type="journal article" date="2019" name="Int. J. Syst. Evol. Microbiol.">
        <title>The Global Catalogue of Microorganisms (GCM) 10K type strain sequencing project: providing services to taxonomists for standard genome sequencing and annotation.</title>
        <authorList>
            <consortium name="The Broad Institute Genomics Platform"/>
            <consortium name="The Broad Institute Genome Sequencing Center for Infectious Disease"/>
            <person name="Wu L."/>
            <person name="Ma J."/>
        </authorList>
    </citation>
    <scope>NUCLEOTIDE SEQUENCE [LARGE SCALE GENOMIC DNA]</scope>
    <source>
        <strain evidence="1 2">JCM 15478</strain>
    </source>
</reference>
<name>A0ABN2VSG1_9ACTN</name>
<sequence>MSPRTGRLRRRPEFRAASARGDLAGVRARIRELLDIGPFAQHGYVAYADARAYADRAGQAVSAITALTASGRATDATVLARETMRLPADAVEGVPEPASP</sequence>
<proteinExistence type="predicted"/>